<dbReference type="Proteomes" id="UP000602510">
    <property type="component" value="Unassembled WGS sequence"/>
</dbReference>
<organism evidence="1 2">
    <name type="scientific">Phytophthora infestans</name>
    <name type="common">Potato late blight agent</name>
    <name type="synonym">Botrytis infestans</name>
    <dbReference type="NCBI Taxonomy" id="4787"/>
    <lineage>
        <taxon>Eukaryota</taxon>
        <taxon>Sar</taxon>
        <taxon>Stramenopiles</taxon>
        <taxon>Oomycota</taxon>
        <taxon>Peronosporomycetes</taxon>
        <taxon>Peronosporales</taxon>
        <taxon>Peronosporaceae</taxon>
        <taxon>Phytophthora</taxon>
    </lineage>
</organism>
<gene>
    <name evidence="1" type="ORF">GN244_ATG04228</name>
</gene>
<keyword evidence="2" id="KW-1185">Reference proteome</keyword>
<sequence length="21" mass="2353">MVATDCLTKRLTTHLSCCVTR</sequence>
<evidence type="ECO:0000313" key="1">
    <source>
        <dbReference type="EMBL" id="KAF4043462.1"/>
    </source>
</evidence>
<name>A0A833WJS1_PHYIN</name>
<protein>
    <submittedName>
        <fullName evidence="1">Uncharacterized protein</fullName>
    </submittedName>
</protein>
<evidence type="ECO:0000313" key="2">
    <source>
        <dbReference type="Proteomes" id="UP000602510"/>
    </source>
</evidence>
<dbReference type="AlphaFoldDB" id="A0A833WJS1"/>
<proteinExistence type="predicted"/>
<reference evidence="1" key="1">
    <citation type="submission" date="2020-04" db="EMBL/GenBank/DDBJ databases">
        <title>Hybrid Assembly of Korean Phytophthora infestans isolates.</title>
        <authorList>
            <person name="Prokchorchik M."/>
            <person name="Lee Y."/>
            <person name="Seo J."/>
            <person name="Cho J.-H."/>
            <person name="Park Y.-E."/>
            <person name="Jang D.-C."/>
            <person name="Im J.-S."/>
            <person name="Choi J.-G."/>
            <person name="Park H.-J."/>
            <person name="Lee G.-B."/>
            <person name="Lee Y.-G."/>
            <person name="Hong S.-Y."/>
            <person name="Cho K."/>
            <person name="Sohn K.H."/>
        </authorList>
    </citation>
    <scope>NUCLEOTIDE SEQUENCE</scope>
    <source>
        <strain evidence="1">KR_1_A1</strain>
    </source>
</reference>
<accession>A0A833WJS1</accession>
<dbReference type="EMBL" id="WSZM01000086">
    <property type="protein sequence ID" value="KAF4043462.1"/>
    <property type="molecule type" value="Genomic_DNA"/>
</dbReference>
<comment type="caution">
    <text evidence="1">The sequence shown here is derived from an EMBL/GenBank/DDBJ whole genome shotgun (WGS) entry which is preliminary data.</text>
</comment>